<protein>
    <submittedName>
        <fullName evidence="5">AsnC family transcriptional regulator</fullName>
    </submittedName>
</protein>
<dbReference type="SMART" id="SM00344">
    <property type="entry name" value="HTH_ASNC"/>
    <property type="match status" value="1"/>
</dbReference>
<sequence>MNSLDMKIIKLLMQDARMKWSTLAKHIGLSAPATADRVNRLQEQGIIRRFETVLDPARLGYDLGAFVAVSLERPEHRDPFLQRIQELPHVLECHHVAGEDDYLLKIRCRNTEELDDIITNQIKSLHGISRTKTTIIMRTLKESTALPLLPED</sequence>
<evidence type="ECO:0000256" key="1">
    <source>
        <dbReference type="ARBA" id="ARBA00023015"/>
    </source>
</evidence>
<dbReference type="RefSeq" id="WP_028107150.1">
    <property type="nucleotide sequence ID" value="NZ_LVVL01000017.1"/>
</dbReference>
<name>A0ABX2V5S1_9BACL</name>
<dbReference type="PANTHER" id="PTHR30154">
    <property type="entry name" value="LEUCINE-RESPONSIVE REGULATORY PROTEIN"/>
    <property type="match status" value="1"/>
</dbReference>
<gene>
    <name evidence="5" type="ORF">A3783_14125</name>
</gene>
<dbReference type="Pfam" id="PF13404">
    <property type="entry name" value="HTH_AsnC-type"/>
    <property type="match status" value="1"/>
</dbReference>
<dbReference type="Gene3D" id="3.30.70.920">
    <property type="match status" value="1"/>
</dbReference>
<keyword evidence="2" id="KW-0238">DNA-binding</keyword>
<comment type="caution">
    <text evidence="5">The sequence shown here is derived from an EMBL/GenBank/DDBJ whole genome shotgun (WGS) entry which is preliminary data.</text>
</comment>
<dbReference type="PROSITE" id="PS50956">
    <property type="entry name" value="HTH_ASNC_2"/>
    <property type="match status" value="1"/>
</dbReference>
<keyword evidence="1" id="KW-0805">Transcription regulation</keyword>
<evidence type="ECO:0000256" key="2">
    <source>
        <dbReference type="ARBA" id="ARBA00023125"/>
    </source>
</evidence>
<feature type="domain" description="HTH asnC-type" evidence="4">
    <location>
        <begin position="1"/>
        <end position="62"/>
    </location>
</feature>
<dbReference type="SUPFAM" id="SSF54909">
    <property type="entry name" value="Dimeric alpha+beta barrel"/>
    <property type="match status" value="1"/>
</dbReference>
<dbReference type="PRINTS" id="PR00033">
    <property type="entry name" value="HTHASNC"/>
</dbReference>
<evidence type="ECO:0000313" key="6">
    <source>
        <dbReference type="Proteomes" id="UP000078447"/>
    </source>
</evidence>
<dbReference type="Pfam" id="PF01037">
    <property type="entry name" value="AsnC_trans_reg"/>
    <property type="match status" value="1"/>
</dbReference>
<evidence type="ECO:0000259" key="4">
    <source>
        <dbReference type="PROSITE" id="PS50956"/>
    </source>
</evidence>
<dbReference type="EMBL" id="LVVL01000017">
    <property type="protein sequence ID" value="OAN10480.1"/>
    <property type="molecule type" value="Genomic_DNA"/>
</dbReference>
<dbReference type="Proteomes" id="UP000078447">
    <property type="component" value="Unassembled WGS sequence"/>
</dbReference>
<dbReference type="PANTHER" id="PTHR30154:SF34">
    <property type="entry name" value="TRANSCRIPTIONAL REGULATOR AZLB"/>
    <property type="match status" value="1"/>
</dbReference>
<dbReference type="InterPro" id="IPR036390">
    <property type="entry name" value="WH_DNA-bd_sf"/>
</dbReference>
<accession>A0ABX2V5S1</accession>
<evidence type="ECO:0000256" key="3">
    <source>
        <dbReference type="ARBA" id="ARBA00023163"/>
    </source>
</evidence>
<keyword evidence="6" id="KW-1185">Reference proteome</keyword>
<keyword evidence="3" id="KW-0804">Transcription</keyword>
<reference evidence="5 6" key="1">
    <citation type="submission" date="2016-03" db="EMBL/GenBank/DDBJ databases">
        <authorList>
            <person name="Cho S.-Y."/>
            <person name="Lim S."/>
            <person name="Kim H."/>
            <person name="Soh E.H."/>
            <person name="Moon J.S."/>
        </authorList>
    </citation>
    <scope>NUCLEOTIDE SEQUENCE [LARGE SCALE GENOMIC DNA]</scope>
    <source>
        <strain evidence="5 6">KCTC 3810</strain>
    </source>
</reference>
<dbReference type="InterPro" id="IPR019887">
    <property type="entry name" value="Tscrpt_reg_AsnC/Lrp_C"/>
</dbReference>
<dbReference type="SUPFAM" id="SSF46785">
    <property type="entry name" value="Winged helix' DNA-binding domain"/>
    <property type="match status" value="1"/>
</dbReference>
<dbReference type="InterPro" id="IPR036388">
    <property type="entry name" value="WH-like_DNA-bd_sf"/>
</dbReference>
<dbReference type="InterPro" id="IPR011008">
    <property type="entry name" value="Dimeric_a/b-barrel"/>
</dbReference>
<organism evidence="5 6">
    <name type="scientific">Exiguobacterium undae</name>
    <dbReference type="NCBI Taxonomy" id="169177"/>
    <lineage>
        <taxon>Bacteria</taxon>
        <taxon>Bacillati</taxon>
        <taxon>Bacillota</taxon>
        <taxon>Bacilli</taxon>
        <taxon>Bacillales</taxon>
        <taxon>Bacillales Family XII. Incertae Sedis</taxon>
        <taxon>Exiguobacterium</taxon>
    </lineage>
</organism>
<dbReference type="InterPro" id="IPR019888">
    <property type="entry name" value="Tscrpt_reg_AsnC-like"/>
</dbReference>
<proteinExistence type="predicted"/>
<dbReference type="Gene3D" id="1.10.10.10">
    <property type="entry name" value="Winged helix-like DNA-binding domain superfamily/Winged helix DNA-binding domain"/>
    <property type="match status" value="1"/>
</dbReference>
<dbReference type="InterPro" id="IPR000485">
    <property type="entry name" value="AsnC-type_HTH_dom"/>
</dbReference>
<evidence type="ECO:0000313" key="5">
    <source>
        <dbReference type="EMBL" id="OAN10480.1"/>
    </source>
</evidence>